<protein>
    <submittedName>
        <fullName evidence="1">30028_t:CDS:1</fullName>
    </submittedName>
</protein>
<keyword evidence="2" id="KW-1185">Reference proteome</keyword>
<reference evidence="1 2" key="1">
    <citation type="submission" date="2021-06" db="EMBL/GenBank/DDBJ databases">
        <authorList>
            <person name="Kallberg Y."/>
            <person name="Tangrot J."/>
            <person name="Rosling A."/>
        </authorList>
    </citation>
    <scope>NUCLEOTIDE SEQUENCE [LARGE SCALE GENOMIC DNA]</scope>
    <source>
        <strain evidence="1 2">120-4 pot B 10/14</strain>
    </source>
</reference>
<dbReference type="EMBL" id="CAJVQB010014093">
    <property type="protein sequence ID" value="CAG8766337.1"/>
    <property type="molecule type" value="Genomic_DNA"/>
</dbReference>
<evidence type="ECO:0000313" key="1">
    <source>
        <dbReference type="EMBL" id="CAG8766337.1"/>
    </source>
</evidence>
<accession>A0ABN7VGY4</accession>
<comment type="caution">
    <text evidence="1">The sequence shown here is derived from an EMBL/GenBank/DDBJ whole genome shotgun (WGS) entry which is preliminary data.</text>
</comment>
<evidence type="ECO:0000313" key="2">
    <source>
        <dbReference type="Proteomes" id="UP000789901"/>
    </source>
</evidence>
<dbReference type="Proteomes" id="UP000789901">
    <property type="component" value="Unassembled WGS sequence"/>
</dbReference>
<organism evidence="1 2">
    <name type="scientific">Gigaspora margarita</name>
    <dbReference type="NCBI Taxonomy" id="4874"/>
    <lineage>
        <taxon>Eukaryota</taxon>
        <taxon>Fungi</taxon>
        <taxon>Fungi incertae sedis</taxon>
        <taxon>Mucoromycota</taxon>
        <taxon>Glomeromycotina</taxon>
        <taxon>Glomeromycetes</taxon>
        <taxon>Diversisporales</taxon>
        <taxon>Gigasporaceae</taxon>
        <taxon>Gigaspora</taxon>
    </lineage>
</organism>
<gene>
    <name evidence="1" type="ORF">GMARGA_LOCUS18049</name>
</gene>
<sequence length="203" mass="23203">WCHRNTLTTKSNYNTEGKEIVTGSNAIKIINKRSFSSSEDNRDINLQKVISERTRREFLKEQNRETSRESDESTITLLMGAPVVYESVDEPVGSSSRVPGVDMNRKRLLQKELTLKIGCYNINRLKTNQQKFETLDTSIDKRKGLGVALGIKHASEMDKMIKEITDIYGKRNKQIHIVILGDFNCVVDLELNKISKSKIVKQE</sequence>
<name>A0ABN7VGY4_GIGMA</name>
<proteinExistence type="predicted"/>
<feature type="non-terminal residue" evidence="1">
    <location>
        <position position="1"/>
    </location>
</feature>